<reference evidence="1" key="1">
    <citation type="submission" date="2014-11" db="EMBL/GenBank/DDBJ databases">
        <authorList>
            <person name="Amaro Gonzalez C."/>
        </authorList>
    </citation>
    <scope>NUCLEOTIDE SEQUENCE</scope>
</reference>
<accession>A0A0E9UQU9</accession>
<organism evidence="1">
    <name type="scientific">Anguilla anguilla</name>
    <name type="common">European freshwater eel</name>
    <name type="synonym">Muraena anguilla</name>
    <dbReference type="NCBI Taxonomy" id="7936"/>
    <lineage>
        <taxon>Eukaryota</taxon>
        <taxon>Metazoa</taxon>
        <taxon>Chordata</taxon>
        <taxon>Craniata</taxon>
        <taxon>Vertebrata</taxon>
        <taxon>Euteleostomi</taxon>
        <taxon>Actinopterygii</taxon>
        <taxon>Neopterygii</taxon>
        <taxon>Teleostei</taxon>
        <taxon>Anguilliformes</taxon>
        <taxon>Anguillidae</taxon>
        <taxon>Anguilla</taxon>
    </lineage>
</organism>
<proteinExistence type="predicted"/>
<dbReference type="AlphaFoldDB" id="A0A0E9UQU9"/>
<sequence>MSLTSQQPELLLQAGQERVFHALTSPCGENLTCIRAKLILIT</sequence>
<evidence type="ECO:0000313" key="1">
    <source>
        <dbReference type="EMBL" id="JAH67308.1"/>
    </source>
</evidence>
<protein>
    <submittedName>
        <fullName evidence="1">Uncharacterized protein</fullName>
    </submittedName>
</protein>
<dbReference type="EMBL" id="GBXM01041269">
    <property type="protein sequence ID" value="JAH67308.1"/>
    <property type="molecule type" value="Transcribed_RNA"/>
</dbReference>
<reference evidence="1" key="2">
    <citation type="journal article" date="2015" name="Fish Shellfish Immunol.">
        <title>Early steps in the European eel (Anguilla anguilla)-Vibrio vulnificus interaction in the gills: Role of the RtxA13 toxin.</title>
        <authorList>
            <person name="Callol A."/>
            <person name="Pajuelo D."/>
            <person name="Ebbesson L."/>
            <person name="Teles M."/>
            <person name="MacKenzie S."/>
            <person name="Amaro C."/>
        </authorList>
    </citation>
    <scope>NUCLEOTIDE SEQUENCE</scope>
</reference>
<name>A0A0E9UQU9_ANGAN</name>